<keyword evidence="1" id="KW-0472">Membrane</keyword>
<dbReference type="EMBL" id="AZDJ01000001">
    <property type="protein sequence ID" value="KRK74279.1"/>
    <property type="molecule type" value="Genomic_DNA"/>
</dbReference>
<organism evidence="2 3">
    <name type="scientific">Lacticaseibacillus nasuensis JCM 17158</name>
    <dbReference type="NCBI Taxonomy" id="1291734"/>
    <lineage>
        <taxon>Bacteria</taxon>
        <taxon>Bacillati</taxon>
        <taxon>Bacillota</taxon>
        <taxon>Bacilli</taxon>
        <taxon>Lactobacillales</taxon>
        <taxon>Lactobacillaceae</taxon>
        <taxon>Lacticaseibacillus</taxon>
    </lineage>
</organism>
<name>A0A0R1K4S6_9LACO</name>
<dbReference type="STRING" id="1291734.FD02_GL000879"/>
<gene>
    <name evidence="2" type="ORF">FD02_GL000879</name>
</gene>
<comment type="caution">
    <text evidence="2">The sequence shown here is derived from an EMBL/GenBank/DDBJ whole genome shotgun (WGS) entry which is preliminary data.</text>
</comment>
<feature type="transmembrane region" description="Helical" evidence="1">
    <location>
        <begin position="40"/>
        <end position="59"/>
    </location>
</feature>
<protein>
    <submittedName>
        <fullName evidence="2">Uncharacterized protein</fullName>
    </submittedName>
</protein>
<keyword evidence="1" id="KW-1133">Transmembrane helix</keyword>
<dbReference type="PATRIC" id="fig|1291734.4.peg.906"/>
<dbReference type="Proteomes" id="UP000051804">
    <property type="component" value="Unassembled WGS sequence"/>
</dbReference>
<evidence type="ECO:0000256" key="1">
    <source>
        <dbReference type="SAM" id="Phobius"/>
    </source>
</evidence>
<evidence type="ECO:0000313" key="2">
    <source>
        <dbReference type="EMBL" id="KRK74279.1"/>
    </source>
</evidence>
<dbReference type="RefSeq" id="WP_054723348.1">
    <property type="nucleotide sequence ID" value="NZ_AZDJ01000001.1"/>
</dbReference>
<reference evidence="2 3" key="1">
    <citation type="journal article" date="2015" name="Genome Announc.">
        <title>Expanding the biotechnology potential of lactobacilli through comparative genomics of 213 strains and associated genera.</title>
        <authorList>
            <person name="Sun Z."/>
            <person name="Harris H.M."/>
            <person name="McCann A."/>
            <person name="Guo C."/>
            <person name="Argimon S."/>
            <person name="Zhang W."/>
            <person name="Yang X."/>
            <person name="Jeffery I.B."/>
            <person name="Cooney J.C."/>
            <person name="Kagawa T.F."/>
            <person name="Liu W."/>
            <person name="Song Y."/>
            <person name="Salvetti E."/>
            <person name="Wrobel A."/>
            <person name="Rasinkangas P."/>
            <person name="Parkhill J."/>
            <person name="Rea M.C."/>
            <person name="O'Sullivan O."/>
            <person name="Ritari J."/>
            <person name="Douillard F.P."/>
            <person name="Paul Ross R."/>
            <person name="Yang R."/>
            <person name="Briner A.E."/>
            <person name="Felis G.E."/>
            <person name="de Vos W.M."/>
            <person name="Barrangou R."/>
            <person name="Klaenhammer T.R."/>
            <person name="Caufield P.W."/>
            <person name="Cui Y."/>
            <person name="Zhang H."/>
            <person name="O'Toole P.W."/>
        </authorList>
    </citation>
    <scope>NUCLEOTIDE SEQUENCE [LARGE SCALE GENOMIC DNA]</scope>
    <source>
        <strain evidence="2 3">JCM 17158</strain>
    </source>
</reference>
<keyword evidence="1" id="KW-0812">Transmembrane</keyword>
<accession>A0A0R1K4S6</accession>
<proteinExistence type="predicted"/>
<sequence length="63" mass="7207">MIYGLLSIDGIGMIITLYGFFGCREAFFHHRKPPRRPLRLMWLGLAVMWGAIILSEVVLKLTS</sequence>
<evidence type="ECO:0000313" key="3">
    <source>
        <dbReference type="Proteomes" id="UP000051804"/>
    </source>
</evidence>
<keyword evidence="3" id="KW-1185">Reference proteome</keyword>
<feature type="transmembrane region" description="Helical" evidence="1">
    <location>
        <begin position="6"/>
        <end position="28"/>
    </location>
</feature>
<dbReference type="AlphaFoldDB" id="A0A0R1K4S6"/>